<dbReference type="Gene3D" id="3.10.20.90">
    <property type="entry name" value="Phosphatidylinositol 3-kinase Catalytic Subunit, Chain A, domain 1"/>
    <property type="match status" value="1"/>
</dbReference>
<dbReference type="GO" id="GO:0006879">
    <property type="term" value="P:intracellular iron ion homeostasis"/>
    <property type="evidence" value="ECO:0007669"/>
    <property type="project" value="InterPro"/>
</dbReference>
<dbReference type="GO" id="GO:0051537">
    <property type="term" value="F:2 iron, 2 sulfur cluster binding"/>
    <property type="evidence" value="ECO:0007669"/>
    <property type="project" value="InterPro"/>
</dbReference>
<reference evidence="2" key="1">
    <citation type="submission" date="2021-10" db="EMBL/GenBank/DDBJ databases">
        <title>Tropical sea cucumber genome reveals ecological adaptation and Cuvierian tubules defense mechanism.</title>
        <authorList>
            <person name="Chen T."/>
        </authorList>
    </citation>
    <scope>NUCLEOTIDE SEQUENCE</scope>
    <source>
        <strain evidence="2">Nanhai2018</strain>
        <tissue evidence="2">Muscle</tissue>
    </source>
</reference>
<gene>
    <name evidence="2" type="ORF">HOLleu_11440</name>
</gene>
<comment type="caution">
    <text evidence="2">The sequence shown here is derived from an EMBL/GenBank/DDBJ whole genome shotgun (WGS) entry which is preliminary data.</text>
</comment>
<sequence length="86" mass="9575">MAITSEGLEKKLREELECTHVELVDESGGCGAKFSALIVSNKFEGKPLLQRHRMVNACLAEELKSIHAFSMKTLTPAKWEEQQGKS</sequence>
<dbReference type="PANTHER" id="PTHR12735:SF27">
    <property type="entry name" value="BOLA-LIKE PROTEIN 2"/>
    <property type="match status" value="1"/>
</dbReference>
<dbReference type="EMBL" id="JAIZAY010000004">
    <property type="protein sequence ID" value="KAJ8044076.1"/>
    <property type="molecule type" value="Genomic_DNA"/>
</dbReference>
<dbReference type="InterPro" id="IPR002634">
    <property type="entry name" value="BolA"/>
</dbReference>
<dbReference type="AlphaFoldDB" id="A0A9Q1CFM1"/>
<dbReference type="SUPFAM" id="SSF82657">
    <property type="entry name" value="BolA-like"/>
    <property type="match status" value="1"/>
</dbReference>
<dbReference type="PANTHER" id="PTHR12735">
    <property type="entry name" value="BOLA-LIKE PROTEIN-RELATED"/>
    <property type="match status" value="1"/>
</dbReference>
<organism evidence="2 3">
    <name type="scientific">Holothuria leucospilota</name>
    <name type="common">Black long sea cucumber</name>
    <name type="synonym">Mertensiothuria leucospilota</name>
    <dbReference type="NCBI Taxonomy" id="206669"/>
    <lineage>
        <taxon>Eukaryota</taxon>
        <taxon>Metazoa</taxon>
        <taxon>Echinodermata</taxon>
        <taxon>Eleutherozoa</taxon>
        <taxon>Echinozoa</taxon>
        <taxon>Holothuroidea</taxon>
        <taxon>Aspidochirotacea</taxon>
        <taxon>Aspidochirotida</taxon>
        <taxon>Holothuriidae</taxon>
        <taxon>Holothuria</taxon>
    </lineage>
</organism>
<dbReference type="Proteomes" id="UP001152320">
    <property type="component" value="Chromosome 4"/>
</dbReference>
<dbReference type="GO" id="GO:0005829">
    <property type="term" value="C:cytosol"/>
    <property type="evidence" value="ECO:0007669"/>
    <property type="project" value="TreeGrafter"/>
</dbReference>
<evidence type="ECO:0000313" key="2">
    <source>
        <dbReference type="EMBL" id="KAJ8044076.1"/>
    </source>
</evidence>
<keyword evidence="3" id="KW-1185">Reference proteome</keyword>
<dbReference type="Pfam" id="PF01722">
    <property type="entry name" value="BolA"/>
    <property type="match status" value="1"/>
</dbReference>
<dbReference type="InterPro" id="IPR045115">
    <property type="entry name" value="BOL2"/>
</dbReference>
<dbReference type="GO" id="GO:0005634">
    <property type="term" value="C:nucleus"/>
    <property type="evidence" value="ECO:0007669"/>
    <property type="project" value="TreeGrafter"/>
</dbReference>
<dbReference type="InterPro" id="IPR036065">
    <property type="entry name" value="BolA-like_sf"/>
</dbReference>
<accession>A0A9Q1CFM1</accession>
<evidence type="ECO:0000256" key="1">
    <source>
        <dbReference type="RuleBase" id="RU003860"/>
    </source>
</evidence>
<name>A0A9Q1CFM1_HOLLE</name>
<evidence type="ECO:0000313" key="3">
    <source>
        <dbReference type="Proteomes" id="UP001152320"/>
    </source>
</evidence>
<dbReference type="GO" id="GO:0051604">
    <property type="term" value="P:protein maturation"/>
    <property type="evidence" value="ECO:0007669"/>
    <property type="project" value="InterPro"/>
</dbReference>
<proteinExistence type="inferred from homology"/>
<comment type="similarity">
    <text evidence="1">Belongs to the BolA/IbaG family.</text>
</comment>
<protein>
    <submittedName>
        <fullName evidence="2">BolA-like protein 2</fullName>
    </submittedName>
</protein>
<dbReference type="OrthoDB" id="4983at2759"/>
<dbReference type="PIRSF" id="PIRSF003113">
    <property type="entry name" value="BolA"/>
    <property type="match status" value="1"/>
</dbReference>